<reference evidence="13" key="1">
    <citation type="submission" date="2016-06" db="UniProtKB">
        <authorList>
            <consortium name="WormBaseParasite"/>
        </authorList>
    </citation>
    <scope>IDENTIFICATION</scope>
</reference>
<keyword evidence="5" id="KW-0130">Cell adhesion</keyword>
<evidence type="ECO:0000256" key="6">
    <source>
        <dbReference type="ARBA" id="ARBA00022989"/>
    </source>
</evidence>
<dbReference type="GO" id="GO:0005509">
    <property type="term" value="F:calcium ion binding"/>
    <property type="evidence" value="ECO:0007669"/>
    <property type="project" value="UniProtKB-UniRule"/>
</dbReference>
<dbReference type="EMBL" id="UYWY01026641">
    <property type="protein sequence ID" value="VDM50586.1"/>
    <property type="molecule type" value="Genomic_DNA"/>
</dbReference>
<reference evidence="11 12" key="2">
    <citation type="submission" date="2018-11" db="EMBL/GenBank/DDBJ databases">
        <authorList>
            <consortium name="Pathogen Informatics"/>
        </authorList>
    </citation>
    <scope>NUCLEOTIDE SEQUENCE [LARGE SCALE GENOMIC DNA]</scope>
</reference>
<dbReference type="GO" id="GO:0007156">
    <property type="term" value="P:homophilic cell adhesion via plasma membrane adhesion molecules"/>
    <property type="evidence" value="ECO:0007669"/>
    <property type="project" value="InterPro"/>
</dbReference>
<gene>
    <name evidence="11" type="ORF">TCNE_LOCUS19265</name>
</gene>
<dbReference type="PANTHER" id="PTHR24025">
    <property type="entry name" value="DESMOGLEIN FAMILY MEMBER"/>
    <property type="match status" value="1"/>
</dbReference>
<keyword evidence="12" id="KW-1185">Reference proteome</keyword>
<dbReference type="CDD" id="cd11304">
    <property type="entry name" value="Cadherin_repeat"/>
    <property type="match status" value="1"/>
</dbReference>
<evidence type="ECO:0000313" key="12">
    <source>
        <dbReference type="Proteomes" id="UP000050794"/>
    </source>
</evidence>
<dbReference type="PRINTS" id="PR00205">
    <property type="entry name" value="CADHERIN"/>
</dbReference>
<evidence type="ECO:0000256" key="8">
    <source>
        <dbReference type="PROSITE-ProRule" id="PRU00043"/>
    </source>
</evidence>
<keyword evidence="4 8" id="KW-0106">Calcium</keyword>
<dbReference type="Gene3D" id="2.60.40.60">
    <property type="entry name" value="Cadherins"/>
    <property type="match status" value="1"/>
</dbReference>
<evidence type="ECO:0000256" key="7">
    <source>
        <dbReference type="ARBA" id="ARBA00023136"/>
    </source>
</evidence>
<feature type="region of interest" description="Disordered" evidence="9">
    <location>
        <begin position="183"/>
        <end position="212"/>
    </location>
</feature>
<dbReference type="Proteomes" id="UP000050794">
    <property type="component" value="Unassembled WGS sequence"/>
</dbReference>
<evidence type="ECO:0000313" key="11">
    <source>
        <dbReference type="EMBL" id="VDM50586.1"/>
    </source>
</evidence>
<feature type="region of interest" description="Disordered" evidence="9">
    <location>
        <begin position="88"/>
        <end position="110"/>
    </location>
</feature>
<dbReference type="PROSITE" id="PS00232">
    <property type="entry name" value="CADHERIN_1"/>
    <property type="match status" value="1"/>
</dbReference>
<keyword evidence="3" id="KW-0677">Repeat</keyword>
<comment type="subcellular location">
    <subcellularLocation>
        <location evidence="1">Membrane</location>
    </subcellularLocation>
</comment>
<protein>
    <submittedName>
        <fullName evidence="13">CA domain-containing protein</fullName>
    </submittedName>
</protein>
<evidence type="ECO:0000256" key="4">
    <source>
        <dbReference type="ARBA" id="ARBA00022837"/>
    </source>
</evidence>
<evidence type="ECO:0000259" key="10">
    <source>
        <dbReference type="PROSITE" id="PS50268"/>
    </source>
</evidence>
<evidence type="ECO:0000256" key="5">
    <source>
        <dbReference type="ARBA" id="ARBA00022889"/>
    </source>
</evidence>
<dbReference type="AlphaFoldDB" id="A0A183VEU4"/>
<feature type="compositionally biased region" description="Polar residues" evidence="9">
    <location>
        <begin position="186"/>
        <end position="205"/>
    </location>
</feature>
<feature type="domain" description="Cadherin" evidence="10">
    <location>
        <begin position="362"/>
        <end position="482"/>
    </location>
</feature>
<keyword evidence="2" id="KW-0812">Transmembrane</keyword>
<keyword evidence="7" id="KW-0472">Membrane</keyword>
<evidence type="ECO:0000313" key="13">
    <source>
        <dbReference type="WBParaSite" id="TCNE_0001926801-mRNA-1"/>
    </source>
</evidence>
<dbReference type="GO" id="GO:0005911">
    <property type="term" value="C:cell-cell junction"/>
    <property type="evidence" value="ECO:0007669"/>
    <property type="project" value="TreeGrafter"/>
</dbReference>
<dbReference type="InterPro" id="IPR020894">
    <property type="entry name" value="Cadherin_CS"/>
</dbReference>
<proteinExistence type="predicted"/>
<name>A0A183VEU4_TOXCA</name>
<dbReference type="SMART" id="SM00112">
    <property type="entry name" value="CA"/>
    <property type="match status" value="1"/>
</dbReference>
<dbReference type="SUPFAM" id="SSF49313">
    <property type="entry name" value="Cadherin-like"/>
    <property type="match status" value="2"/>
</dbReference>
<accession>A0A183VEU4</accession>
<evidence type="ECO:0000256" key="3">
    <source>
        <dbReference type="ARBA" id="ARBA00022737"/>
    </source>
</evidence>
<sequence length="644" mass="70089">MSFDLKITTTRVAPIKNAATTEYSFLSSTESATIVVPTVEESVANAESLSNDETISPSVTASAHAIETSSSREATFSTKMAITTALNTAKVTPSESDENLDREKPSKTTEVTVPVMVSSASESDEPHERIGDTVKANDASESDEPQEVAFAVKTKEGANHEMDGAIAELEELSEDASTLAEEIFESTEQPSQNSSPADIETTTATERADIEETSIREDDKEVMTVVKEELTEDIMKQIAIEDPLDMSLAVQEVAHEHETTPSIVMPRRGGLVVSEGLHDGEIVPDFEIIVTAKDMNPRDVIVLSVNSTAFDVVPRRMQPGKTVFLAIRDSIAASLRSQASIAVSRSILIVKEDASDTAPRFLSSDYDFHASESTITGQKVGQMEVEDADERDHGLLNFRLIGPGIPHAQIVAVHSNLISFPRFTVSGGTISVACPTALPCLDREETDSYHLLAVATDQGGLNSAPASVRIFIDDRNDNGPSIHLTQNEIRISDGKFVRPFAVKIRDPDTAPFNVNDVSTDGNASTFISLERIHNDLYMARLSSLPTAGNYQLEIIARDPAGLNPPNMALVDVNVLNTITKAHFKRPRYERTVNSEKLHKGNPLVQPEFEGAPIENVRFVTLRDDPGWLMIDEYSGNVFVGDVPR</sequence>
<evidence type="ECO:0000256" key="1">
    <source>
        <dbReference type="ARBA" id="ARBA00004370"/>
    </source>
</evidence>
<organism evidence="12 13">
    <name type="scientific">Toxocara canis</name>
    <name type="common">Canine roundworm</name>
    <dbReference type="NCBI Taxonomy" id="6265"/>
    <lineage>
        <taxon>Eukaryota</taxon>
        <taxon>Metazoa</taxon>
        <taxon>Ecdysozoa</taxon>
        <taxon>Nematoda</taxon>
        <taxon>Chromadorea</taxon>
        <taxon>Rhabditida</taxon>
        <taxon>Spirurina</taxon>
        <taxon>Ascaridomorpha</taxon>
        <taxon>Ascaridoidea</taxon>
        <taxon>Toxocaridae</taxon>
        <taxon>Toxocara</taxon>
    </lineage>
</organism>
<dbReference type="GO" id="GO:0005886">
    <property type="term" value="C:plasma membrane"/>
    <property type="evidence" value="ECO:0007669"/>
    <property type="project" value="InterPro"/>
</dbReference>
<evidence type="ECO:0000256" key="2">
    <source>
        <dbReference type="ARBA" id="ARBA00022692"/>
    </source>
</evidence>
<keyword evidence="6" id="KW-1133">Transmembrane helix</keyword>
<dbReference type="InterPro" id="IPR002126">
    <property type="entry name" value="Cadherin-like_dom"/>
</dbReference>
<dbReference type="WBParaSite" id="TCNE_0001926801-mRNA-1">
    <property type="protein sequence ID" value="TCNE_0001926801-mRNA-1"/>
    <property type="gene ID" value="TCNE_0001926801"/>
</dbReference>
<dbReference type="InterPro" id="IPR015919">
    <property type="entry name" value="Cadherin-like_sf"/>
</dbReference>
<dbReference type="InterPro" id="IPR050971">
    <property type="entry name" value="Cadherin-domain_protein"/>
</dbReference>
<dbReference type="PROSITE" id="PS50268">
    <property type="entry name" value="CADHERIN_2"/>
    <property type="match status" value="1"/>
</dbReference>
<dbReference type="PANTHER" id="PTHR24025:SF23">
    <property type="entry name" value="NEURAL-CADHERIN"/>
    <property type="match status" value="1"/>
</dbReference>
<evidence type="ECO:0000256" key="9">
    <source>
        <dbReference type="SAM" id="MobiDB-lite"/>
    </source>
</evidence>